<feature type="chain" id="PRO_5002873353" evidence="15">
    <location>
        <begin position="34"/>
        <end position="358"/>
    </location>
</feature>
<dbReference type="EMBL" id="CP001344">
    <property type="protein sequence ID" value="ACL47335.1"/>
    <property type="molecule type" value="Genomic_DNA"/>
</dbReference>
<dbReference type="GO" id="GO:0046930">
    <property type="term" value="C:pore complex"/>
    <property type="evidence" value="ECO:0007669"/>
    <property type="project" value="UniProtKB-KW"/>
</dbReference>
<reference evidence="19" key="1">
    <citation type="submission" date="2009-01" db="EMBL/GenBank/DDBJ databases">
        <title>Complete sequence of chromosome Cyanothece sp. PCC 7425.</title>
        <authorList>
            <consortium name="US DOE Joint Genome Institute"/>
            <person name="Lucas S."/>
            <person name="Copeland A."/>
            <person name="Lapidus A."/>
            <person name="Glavina del Rio T."/>
            <person name="Dalin E."/>
            <person name="Tice H."/>
            <person name="Bruce D."/>
            <person name="Goodwin L."/>
            <person name="Pitluck S."/>
            <person name="Sims D."/>
            <person name="Meineke L."/>
            <person name="Brettin T."/>
            <person name="Detter J.C."/>
            <person name="Han C."/>
            <person name="Larimer F."/>
            <person name="Land M."/>
            <person name="Hauser L."/>
            <person name="Kyrpides N."/>
            <person name="Ovchinnikova G."/>
            <person name="Liberton M."/>
            <person name="Stoeckel J."/>
            <person name="Banerjee A."/>
            <person name="Singh A."/>
            <person name="Page L."/>
            <person name="Sato H."/>
            <person name="Zhao L."/>
            <person name="Sherman L."/>
            <person name="Pakrasi H."/>
            <person name="Richardson P."/>
        </authorList>
    </citation>
    <scope>NUCLEOTIDE SEQUENCE</scope>
    <source>
        <strain evidence="19">PCC 7425</strain>
    </source>
</reference>
<dbReference type="InterPro" id="IPR019554">
    <property type="entry name" value="Soluble_ligand-bd"/>
</dbReference>
<dbReference type="GO" id="GO:0006811">
    <property type="term" value="P:monoatomic ion transport"/>
    <property type="evidence" value="ECO:0007669"/>
    <property type="project" value="UniProtKB-KW"/>
</dbReference>
<keyword evidence="5" id="KW-0762">Sugar transport</keyword>
<evidence type="ECO:0000256" key="14">
    <source>
        <dbReference type="ARBA" id="ARBA00023288"/>
    </source>
</evidence>
<accession>B8HP75</accession>
<dbReference type="InterPro" id="IPR054765">
    <property type="entry name" value="SLBB_dom"/>
</dbReference>
<evidence type="ECO:0000256" key="3">
    <source>
        <dbReference type="ARBA" id="ARBA00022448"/>
    </source>
</evidence>
<sequence length="358" mass="37524">MVCTGSSHHISRSASGLALVALLSLACGGPTLAQTTSLSNSVAPAPPDPKILQFDQESYVLGPGDQIAIELFGQTDISKTYTVLIDGTVSLPMVGNVPVRGLTLKQAAAAISAQYARYFKRPIVTARLEASRPIAIGISGEVNRPGTYITPQGQVPKVSLLLQTAGGITSKADVRNVQVRRPQPAGGPDTIINVDLWRILKEGDLSQDVLLRDGDSILIPTATSLTASEATQLATASFAPKSILVNVVGEVRAPGAKELPPNTPLNNAILAAGGFIPTRAKTSEVTLLRLNTDGTVVERKIKIDLAQGINPEGNPTLQNNDVVVIARSGLAGFSDTMGSILSPFNTFTNAVFRFVPGF</sequence>
<comment type="similarity">
    <text evidence="2">Belongs to the BexD/CtrA/VexA family.</text>
</comment>
<dbReference type="AlphaFoldDB" id="B8HP75"/>
<name>B8HP75_CYAP4</name>
<dbReference type="HOGENOM" id="CLU_022181_0_0_3"/>
<keyword evidence="7 15" id="KW-0732">Signal</keyword>
<comment type="subcellular location">
    <subcellularLocation>
        <location evidence="1">Cell outer membrane</location>
        <topology evidence="1">Multi-pass membrane protein</topology>
    </subcellularLocation>
</comment>
<evidence type="ECO:0000256" key="4">
    <source>
        <dbReference type="ARBA" id="ARBA00022452"/>
    </source>
</evidence>
<feature type="domain" description="Polysaccharide export protein N-terminal" evidence="16">
    <location>
        <begin position="56"/>
        <end position="128"/>
    </location>
</feature>
<evidence type="ECO:0000256" key="8">
    <source>
        <dbReference type="ARBA" id="ARBA00023047"/>
    </source>
</evidence>
<dbReference type="eggNOG" id="COG1596">
    <property type="taxonomic scope" value="Bacteria"/>
</dbReference>
<dbReference type="GO" id="GO:0015159">
    <property type="term" value="F:polysaccharide transmembrane transporter activity"/>
    <property type="evidence" value="ECO:0007669"/>
    <property type="project" value="InterPro"/>
</dbReference>
<feature type="signal peptide" evidence="15">
    <location>
        <begin position="1"/>
        <end position="33"/>
    </location>
</feature>
<keyword evidence="3" id="KW-0813">Transport</keyword>
<evidence type="ECO:0000256" key="5">
    <source>
        <dbReference type="ARBA" id="ARBA00022597"/>
    </source>
</evidence>
<dbReference type="KEGG" id="cyn:Cyan7425_5038"/>
<keyword evidence="6" id="KW-0812">Transmembrane</keyword>
<evidence type="ECO:0000256" key="11">
    <source>
        <dbReference type="ARBA" id="ARBA00023136"/>
    </source>
</evidence>
<keyword evidence="14" id="KW-0449">Lipoprotein</keyword>
<evidence type="ECO:0000256" key="13">
    <source>
        <dbReference type="ARBA" id="ARBA00023237"/>
    </source>
</evidence>
<feature type="domain" description="SLBB" evidence="18">
    <location>
        <begin position="137"/>
        <end position="218"/>
    </location>
</feature>
<evidence type="ECO:0000256" key="2">
    <source>
        <dbReference type="ARBA" id="ARBA00009450"/>
    </source>
</evidence>
<evidence type="ECO:0000256" key="15">
    <source>
        <dbReference type="SAM" id="SignalP"/>
    </source>
</evidence>
<dbReference type="Gene3D" id="3.10.560.10">
    <property type="entry name" value="Outer membrane lipoprotein wza domain like"/>
    <property type="match status" value="2"/>
</dbReference>
<organism evidence="19">
    <name type="scientific">Cyanothece sp. (strain PCC 7425 / ATCC 29141)</name>
    <dbReference type="NCBI Taxonomy" id="395961"/>
    <lineage>
        <taxon>Bacteria</taxon>
        <taxon>Bacillati</taxon>
        <taxon>Cyanobacteriota</taxon>
        <taxon>Cyanophyceae</taxon>
        <taxon>Gomontiellales</taxon>
        <taxon>Cyanothecaceae</taxon>
        <taxon>Cyanothece</taxon>
    </lineage>
</organism>
<feature type="domain" description="Soluble ligand binding" evidence="17">
    <location>
        <begin position="245"/>
        <end position="297"/>
    </location>
</feature>
<dbReference type="STRING" id="395961.Cyan7425_5038"/>
<keyword evidence="9" id="KW-0406">Ion transport</keyword>
<dbReference type="InterPro" id="IPR049712">
    <property type="entry name" value="Poly_export"/>
</dbReference>
<dbReference type="GO" id="GO:0009279">
    <property type="term" value="C:cell outer membrane"/>
    <property type="evidence" value="ECO:0007669"/>
    <property type="project" value="UniProtKB-SubCell"/>
</dbReference>
<evidence type="ECO:0000259" key="16">
    <source>
        <dbReference type="Pfam" id="PF02563"/>
    </source>
</evidence>
<proteinExistence type="inferred from homology"/>
<evidence type="ECO:0000256" key="9">
    <source>
        <dbReference type="ARBA" id="ARBA00023065"/>
    </source>
</evidence>
<evidence type="ECO:0000313" key="19">
    <source>
        <dbReference type="EMBL" id="ACL47335.1"/>
    </source>
</evidence>
<dbReference type="InterPro" id="IPR003715">
    <property type="entry name" value="Poly_export_N"/>
</dbReference>
<dbReference type="PANTHER" id="PTHR33619">
    <property type="entry name" value="POLYSACCHARIDE EXPORT PROTEIN GFCE-RELATED"/>
    <property type="match status" value="1"/>
</dbReference>
<dbReference type="Pfam" id="PF22461">
    <property type="entry name" value="SLBB_2"/>
    <property type="match status" value="1"/>
</dbReference>
<gene>
    <name evidence="19" type="ordered locus">Cyan7425_5038</name>
</gene>
<evidence type="ECO:0000256" key="12">
    <source>
        <dbReference type="ARBA" id="ARBA00023139"/>
    </source>
</evidence>
<evidence type="ECO:0000256" key="7">
    <source>
        <dbReference type="ARBA" id="ARBA00022729"/>
    </source>
</evidence>
<evidence type="ECO:0000256" key="1">
    <source>
        <dbReference type="ARBA" id="ARBA00004571"/>
    </source>
</evidence>
<keyword evidence="11" id="KW-0472">Membrane</keyword>
<keyword evidence="10" id="KW-0626">Porin</keyword>
<dbReference type="Pfam" id="PF10531">
    <property type="entry name" value="SLBB"/>
    <property type="match status" value="1"/>
</dbReference>
<protein>
    <submittedName>
        <fullName evidence="19">Polysaccharide export protein</fullName>
    </submittedName>
</protein>
<keyword evidence="4" id="KW-1134">Transmembrane beta strand</keyword>
<dbReference type="OrthoDB" id="9793939at2"/>
<keyword evidence="13" id="KW-0998">Cell outer membrane</keyword>
<keyword evidence="8" id="KW-0625">Polysaccharide transport</keyword>
<evidence type="ECO:0000259" key="18">
    <source>
        <dbReference type="Pfam" id="PF22461"/>
    </source>
</evidence>
<dbReference type="GO" id="GO:0015288">
    <property type="term" value="F:porin activity"/>
    <property type="evidence" value="ECO:0007669"/>
    <property type="project" value="UniProtKB-KW"/>
</dbReference>
<keyword evidence="12" id="KW-0564">Palmitate</keyword>
<evidence type="ECO:0000259" key="17">
    <source>
        <dbReference type="Pfam" id="PF10531"/>
    </source>
</evidence>
<dbReference type="Pfam" id="PF02563">
    <property type="entry name" value="Poly_export"/>
    <property type="match status" value="1"/>
</dbReference>
<evidence type="ECO:0000256" key="6">
    <source>
        <dbReference type="ARBA" id="ARBA00022692"/>
    </source>
</evidence>
<evidence type="ECO:0000256" key="10">
    <source>
        <dbReference type="ARBA" id="ARBA00023114"/>
    </source>
</evidence>
<dbReference type="PANTHER" id="PTHR33619:SF3">
    <property type="entry name" value="POLYSACCHARIDE EXPORT PROTEIN GFCE-RELATED"/>
    <property type="match status" value="1"/>
</dbReference>